<dbReference type="Pfam" id="PF00333">
    <property type="entry name" value="Ribosomal_S5"/>
    <property type="match status" value="1"/>
</dbReference>
<dbReference type="Pfam" id="PF03719">
    <property type="entry name" value="Ribosomal_S5_C"/>
    <property type="match status" value="1"/>
</dbReference>
<dbReference type="InterPro" id="IPR020568">
    <property type="entry name" value="Ribosomal_Su5_D2-typ_SF"/>
</dbReference>
<keyword evidence="2 6" id="KW-0689">Ribosomal protein</keyword>
<dbReference type="GO" id="GO:1990904">
    <property type="term" value="C:ribonucleoprotein complex"/>
    <property type="evidence" value="ECO:0007669"/>
    <property type="project" value="UniProtKB-UniRule"/>
</dbReference>
<name>A0A831YZM4_UNCKA</name>
<comment type="caution">
    <text evidence="9">The sequence shown here is derived from an EMBL/GenBank/DDBJ whole genome shotgun (WGS) entry which is preliminary data.</text>
</comment>
<evidence type="ECO:0000256" key="4">
    <source>
        <dbReference type="ARBA" id="ARBA00035255"/>
    </source>
</evidence>
<proteinExistence type="inferred from homology"/>
<dbReference type="SUPFAM" id="SSF54211">
    <property type="entry name" value="Ribosomal protein S5 domain 2-like"/>
    <property type="match status" value="1"/>
</dbReference>
<evidence type="ECO:0000256" key="7">
    <source>
        <dbReference type="RuleBase" id="RU003823"/>
    </source>
</evidence>
<dbReference type="InterPro" id="IPR013810">
    <property type="entry name" value="Ribosomal_uS5_N"/>
</dbReference>
<dbReference type="GO" id="GO:0006412">
    <property type="term" value="P:translation"/>
    <property type="evidence" value="ECO:0007669"/>
    <property type="project" value="InterPro"/>
</dbReference>
<accession>A0A831YZM4</accession>
<dbReference type="GO" id="GO:0005840">
    <property type="term" value="C:ribosome"/>
    <property type="evidence" value="ECO:0007669"/>
    <property type="project" value="UniProtKB-KW"/>
</dbReference>
<organism evidence="9">
    <name type="scientific">candidate division WWE3 bacterium</name>
    <dbReference type="NCBI Taxonomy" id="2053526"/>
    <lineage>
        <taxon>Bacteria</taxon>
        <taxon>Katanobacteria</taxon>
    </lineage>
</organism>
<keyword evidence="3 6" id="KW-0687">Ribonucleoprotein</keyword>
<dbReference type="InterPro" id="IPR005324">
    <property type="entry name" value="Ribosomal_uS5_C"/>
</dbReference>
<dbReference type="EMBL" id="DSPJ01000049">
    <property type="protein sequence ID" value="HEX61850.1"/>
    <property type="molecule type" value="Genomic_DNA"/>
</dbReference>
<dbReference type="Gene3D" id="3.30.230.10">
    <property type="match status" value="1"/>
</dbReference>
<feature type="domain" description="S5 DRBM" evidence="8">
    <location>
        <begin position="22"/>
        <end position="85"/>
    </location>
</feature>
<evidence type="ECO:0000313" key="9">
    <source>
        <dbReference type="EMBL" id="HEX61850.1"/>
    </source>
</evidence>
<dbReference type="GO" id="GO:0005737">
    <property type="term" value="C:cytoplasm"/>
    <property type="evidence" value="ECO:0007669"/>
    <property type="project" value="UniProtKB-ARBA"/>
</dbReference>
<dbReference type="SUPFAM" id="SSF54768">
    <property type="entry name" value="dsRNA-binding domain-like"/>
    <property type="match status" value="1"/>
</dbReference>
<evidence type="ECO:0000256" key="6">
    <source>
        <dbReference type="PROSITE-ProRule" id="PRU00268"/>
    </source>
</evidence>
<dbReference type="PANTHER" id="PTHR48277:SF1">
    <property type="entry name" value="MITOCHONDRIAL RIBOSOMAL PROTEIN S5"/>
    <property type="match status" value="1"/>
</dbReference>
<dbReference type="GO" id="GO:0003735">
    <property type="term" value="F:structural constituent of ribosome"/>
    <property type="evidence" value="ECO:0007669"/>
    <property type="project" value="UniProtKB-UniRule"/>
</dbReference>
<dbReference type="Gene3D" id="3.30.160.20">
    <property type="match status" value="1"/>
</dbReference>
<dbReference type="PANTHER" id="PTHR48277">
    <property type="entry name" value="MITOCHONDRIAL RIBOSOMAL PROTEIN S5"/>
    <property type="match status" value="1"/>
</dbReference>
<comment type="similarity">
    <text evidence="1 7">Belongs to the universal ribosomal protein uS5 family.</text>
</comment>
<evidence type="ECO:0000256" key="5">
    <source>
        <dbReference type="ARBA" id="ARBA00035519"/>
    </source>
</evidence>
<evidence type="ECO:0000256" key="1">
    <source>
        <dbReference type="ARBA" id="ARBA00008945"/>
    </source>
</evidence>
<dbReference type="GO" id="GO:0003723">
    <property type="term" value="F:RNA binding"/>
    <property type="evidence" value="ECO:0007669"/>
    <property type="project" value="InterPro"/>
</dbReference>
<evidence type="ECO:0000259" key="8">
    <source>
        <dbReference type="PROSITE" id="PS50881"/>
    </source>
</evidence>
<dbReference type="AlphaFoldDB" id="A0A831YZM4"/>
<protein>
    <recommendedName>
        <fullName evidence="4">Small ribosomal subunit protein uS5</fullName>
    </recommendedName>
    <alternativeName>
        <fullName evidence="5">30S ribosomal protein S5</fullName>
    </alternativeName>
</protein>
<sequence>MDSRRNKTEGFLAKESVGGEEFTDKVLGINRVAKKIKGGDKVSFAALVVVGNKKGKVGLGYGKAGDLRSAIAKATSQAKKKVFTVPIKDATLPRRIAVQEGAAHLLLMPAPYGAGLIAGGVVRSILELAGFADASVKILGTDNPMANAQVAISALKKLSQNYASA</sequence>
<dbReference type="FunFam" id="3.30.230.10:FF:000002">
    <property type="entry name" value="30S ribosomal protein S5"/>
    <property type="match status" value="1"/>
</dbReference>
<gene>
    <name evidence="9" type="ORF">ENR01_01695</name>
</gene>
<dbReference type="InterPro" id="IPR014721">
    <property type="entry name" value="Ribsml_uS5_D2-typ_fold_subgr"/>
</dbReference>
<dbReference type="InterPro" id="IPR000851">
    <property type="entry name" value="Ribosomal_uS5"/>
</dbReference>
<evidence type="ECO:0000256" key="3">
    <source>
        <dbReference type="ARBA" id="ARBA00023274"/>
    </source>
</evidence>
<dbReference type="PROSITE" id="PS50881">
    <property type="entry name" value="S5_DSRBD"/>
    <property type="match status" value="1"/>
</dbReference>
<reference evidence="9" key="1">
    <citation type="journal article" date="2020" name="mSystems">
        <title>Genome- and Community-Level Interaction Insights into Carbon Utilization and Element Cycling Functions of Hydrothermarchaeota in Hydrothermal Sediment.</title>
        <authorList>
            <person name="Zhou Z."/>
            <person name="Liu Y."/>
            <person name="Xu W."/>
            <person name="Pan J."/>
            <person name="Luo Z.H."/>
            <person name="Li M."/>
        </authorList>
    </citation>
    <scope>NUCLEOTIDE SEQUENCE [LARGE SCALE GENOMIC DNA]</scope>
    <source>
        <strain evidence="9">SpSt-361</strain>
    </source>
</reference>
<evidence type="ECO:0000256" key="2">
    <source>
        <dbReference type="ARBA" id="ARBA00022980"/>
    </source>
</evidence>